<dbReference type="RefSeq" id="XP_040626487.1">
    <property type="nucleotide sequence ID" value="XM_040774383.1"/>
</dbReference>
<evidence type="ECO:0000256" key="3">
    <source>
        <dbReference type="ARBA" id="ARBA00022723"/>
    </source>
</evidence>
<gene>
    <name evidence="7" type="ORF">DACRYDRAFT_34691</name>
</gene>
<keyword evidence="3 6" id="KW-0479">Metal-binding</keyword>
<evidence type="ECO:0000313" key="8">
    <source>
        <dbReference type="Proteomes" id="UP000030653"/>
    </source>
</evidence>
<dbReference type="Pfam" id="PF19086">
    <property type="entry name" value="Terpene_syn_C_2"/>
    <property type="match status" value="1"/>
</dbReference>
<dbReference type="SUPFAM" id="SSF48576">
    <property type="entry name" value="Terpenoid synthases"/>
    <property type="match status" value="1"/>
</dbReference>
<reference evidence="7 8" key="1">
    <citation type="journal article" date="2012" name="Science">
        <title>The Paleozoic origin of enzymatic lignin decomposition reconstructed from 31 fungal genomes.</title>
        <authorList>
            <person name="Floudas D."/>
            <person name="Binder M."/>
            <person name="Riley R."/>
            <person name="Barry K."/>
            <person name="Blanchette R.A."/>
            <person name="Henrissat B."/>
            <person name="Martinez A.T."/>
            <person name="Otillar R."/>
            <person name="Spatafora J.W."/>
            <person name="Yadav J.S."/>
            <person name="Aerts A."/>
            <person name="Benoit I."/>
            <person name="Boyd A."/>
            <person name="Carlson A."/>
            <person name="Copeland A."/>
            <person name="Coutinho P.M."/>
            <person name="de Vries R.P."/>
            <person name="Ferreira P."/>
            <person name="Findley K."/>
            <person name="Foster B."/>
            <person name="Gaskell J."/>
            <person name="Glotzer D."/>
            <person name="Gorecki P."/>
            <person name="Heitman J."/>
            <person name="Hesse C."/>
            <person name="Hori C."/>
            <person name="Igarashi K."/>
            <person name="Jurgens J.A."/>
            <person name="Kallen N."/>
            <person name="Kersten P."/>
            <person name="Kohler A."/>
            <person name="Kuees U."/>
            <person name="Kumar T.K.A."/>
            <person name="Kuo A."/>
            <person name="LaButti K."/>
            <person name="Larrondo L.F."/>
            <person name="Lindquist E."/>
            <person name="Ling A."/>
            <person name="Lombard V."/>
            <person name="Lucas S."/>
            <person name="Lundell T."/>
            <person name="Martin R."/>
            <person name="McLaughlin D.J."/>
            <person name="Morgenstern I."/>
            <person name="Morin E."/>
            <person name="Murat C."/>
            <person name="Nagy L.G."/>
            <person name="Nolan M."/>
            <person name="Ohm R.A."/>
            <person name="Patyshakuliyeva A."/>
            <person name="Rokas A."/>
            <person name="Ruiz-Duenas F.J."/>
            <person name="Sabat G."/>
            <person name="Salamov A."/>
            <person name="Samejima M."/>
            <person name="Schmutz J."/>
            <person name="Slot J.C."/>
            <person name="St John F."/>
            <person name="Stenlid J."/>
            <person name="Sun H."/>
            <person name="Sun S."/>
            <person name="Syed K."/>
            <person name="Tsang A."/>
            <person name="Wiebenga A."/>
            <person name="Young D."/>
            <person name="Pisabarro A."/>
            <person name="Eastwood D.C."/>
            <person name="Martin F."/>
            <person name="Cullen D."/>
            <person name="Grigoriev I.V."/>
            <person name="Hibbett D.S."/>
        </authorList>
    </citation>
    <scope>NUCLEOTIDE SEQUENCE [LARGE SCALE GENOMIC DNA]</scope>
    <source>
        <strain evidence="7 8">DJM-731 SS1</strain>
    </source>
</reference>
<protein>
    <recommendedName>
        <fullName evidence="6">Terpene synthase</fullName>
        <ecNumber evidence="6">4.2.3.-</ecNumber>
    </recommendedName>
</protein>
<dbReference type="GO" id="GO:0010333">
    <property type="term" value="F:terpene synthase activity"/>
    <property type="evidence" value="ECO:0007669"/>
    <property type="project" value="InterPro"/>
</dbReference>
<dbReference type="GeneID" id="63689445"/>
<dbReference type="EMBL" id="JH795869">
    <property type="protein sequence ID" value="EJT99589.1"/>
    <property type="molecule type" value="Genomic_DNA"/>
</dbReference>
<dbReference type="OMA" id="GISLMHH"/>
<feature type="non-terminal residue" evidence="7">
    <location>
        <position position="308"/>
    </location>
</feature>
<evidence type="ECO:0000256" key="4">
    <source>
        <dbReference type="ARBA" id="ARBA00022842"/>
    </source>
</evidence>
<dbReference type="HOGENOM" id="CLU_042538_2_1_1"/>
<dbReference type="Proteomes" id="UP000030653">
    <property type="component" value="Unassembled WGS sequence"/>
</dbReference>
<accession>M5FVF2</accession>
<evidence type="ECO:0000256" key="5">
    <source>
        <dbReference type="ARBA" id="ARBA00023239"/>
    </source>
</evidence>
<keyword evidence="8" id="KW-1185">Reference proteome</keyword>
<dbReference type="AlphaFoldDB" id="M5FVF2"/>
<name>M5FVF2_DACPD</name>
<dbReference type="EC" id="4.2.3.-" evidence="6"/>
<sequence length="308" mass="35093">IPDLVNMAPFEFRINPLDHIVSPASDKWLEASGTLATKKMKMAQKGLNAGLLGSMCWPDIQDKERLQVCADFVNYLFHLDDLTDEMDAISAGVVREAVIDQVSLTLHVVSDSNAADSMWLRICRTATPLVQRRFRDTLEEFFVAIMDEAIDRKKKVIRGVQDYIIRRRANGAVRPCFVLIEYANGFELPESVWHHPIIRDLQDWADDLVSWANGGFYLNILSFGVEYSRGDTSNIVMSVMHEQGLGVQDAMNTVGKMFDDVVQNYLAARAALPSWGPEVDRNVQVYLQGLEYWIIGSTEWCFWTQRYF</sequence>
<dbReference type="STRING" id="1858805.M5FVF2"/>
<evidence type="ECO:0000256" key="1">
    <source>
        <dbReference type="ARBA" id="ARBA00001946"/>
    </source>
</evidence>
<dbReference type="GO" id="GO:0046872">
    <property type="term" value="F:metal ion binding"/>
    <property type="evidence" value="ECO:0007669"/>
    <property type="project" value="UniProtKB-KW"/>
</dbReference>
<comment type="cofactor">
    <cofactor evidence="1 6">
        <name>Mg(2+)</name>
        <dbReference type="ChEBI" id="CHEBI:18420"/>
    </cofactor>
</comment>
<dbReference type="OrthoDB" id="2861623at2759"/>
<dbReference type="PANTHER" id="PTHR35201">
    <property type="entry name" value="TERPENE SYNTHASE"/>
    <property type="match status" value="1"/>
</dbReference>
<evidence type="ECO:0000313" key="7">
    <source>
        <dbReference type="EMBL" id="EJT99589.1"/>
    </source>
</evidence>
<feature type="non-terminal residue" evidence="7">
    <location>
        <position position="1"/>
    </location>
</feature>
<proteinExistence type="inferred from homology"/>
<evidence type="ECO:0000256" key="6">
    <source>
        <dbReference type="RuleBase" id="RU366034"/>
    </source>
</evidence>
<evidence type="ECO:0000256" key="2">
    <source>
        <dbReference type="ARBA" id="ARBA00006333"/>
    </source>
</evidence>
<dbReference type="InterPro" id="IPR034686">
    <property type="entry name" value="Terpene_cyclase-like_2"/>
</dbReference>
<dbReference type="PANTHER" id="PTHR35201:SF4">
    <property type="entry name" value="BETA-PINACENE SYNTHASE-RELATED"/>
    <property type="match status" value="1"/>
</dbReference>
<keyword evidence="5 6" id="KW-0456">Lyase</keyword>
<comment type="similarity">
    <text evidence="2 6">Belongs to the terpene synthase family.</text>
</comment>
<dbReference type="Gene3D" id="1.10.600.10">
    <property type="entry name" value="Farnesyl Diphosphate Synthase"/>
    <property type="match status" value="1"/>
</dbReference>
<dbReference type="InterPro" id="IPR008949">
    <property type="entry name" value="Isoprenoid_synthase_dom_sf"/>
</dbReference>
<keyword evidence="4 6" id="KW-0460">Magnesium</keyword>
<dbReference type="GO" id="GO:0008299">
    <property type="term" value="P:isoprenoid biosynthetic process"/>
    <property type="evidence" value="ECO:0007669"/>
    <property type="project" value="UniProtKB-ARBA"/>
</dbReference>
<organism evidence="7 8">
    <name type="scientific">Dacryopinax primogenitus (strain DJM 731)</name>
    <name type="common">Brown rot fungus</name>
    <dbReference type="NCBI Taxonomy" id="1858805"/>
    <lineage>
        <taxon>Eukaryota</taxon>
        <taxon>Fungi</taxon>
        <taxon>Dikarya</taxon>
        <taxon>Basidiomycota</taxon>
        <taxon>Agaricomycotina</taxon>
        <taxon>Dacrymycetes</taxon>
        <taxon>Dacrymycetales</taxon>
        <taxon>Dacrymycetaceae</taxon>
        <taxon>Dacryopinax</taxon>
    </lineage>
</organism>